<dbReference type="PANTHER" id="PTHR23055">
    <property type="entry name" value="CALCIUM BINDING PROTEINS"/>
    <property type="match status" value="1"/>
</dbReference>
<protein>
    <submittedName>
        <fullName evidence="5">CbpM protein</fullName>
    </submittedName>
</protein>
<dbReference type="OrthoDB" id="414065at2759"/>
<dbReference type="PANTHER" id="PTHR23055:SF178">
    <property type="entry name" value="NEUROCALCIN HOMOLOG"/>
    <property type="match status" value="1"/>
</dbReference>
<keyword evidence="2" id="KW-0519">Myristate</keyword>
<dbReference type="InterPro" id="IPR028846">
    <property type="entry name" value="Recoverin"/>
</dbReference>
<keyword evidence="6" id="KW-1185">Reference proteome</keyword>
<keyword evidence="3" id="KW-0677">Repeat</keyword>
<evidence type="ECO:0000313" key="6">
    <source>
        <dbReference type="Proteomes" id="UP000604046"/>
    </source>
</evidence>
<dbReference type="Proteomes" id="UP000604046">
    <property type="component" value="Unassembled WGS sequence"/>
</dbReference>
<evidence type="ECO:0000256" key="4">
    <source>
        <dbReference type="ARBA" id="ARBA00023288"/>
    </source>
</evidence>
<name>A0A812S150_9DINO</name>
<dbReference type="InterPro" id="IPR011992">
    <property type="entry name" value="EF-hand-dom_pair"/>
</dbReference>
<evidence type="ECO:0000256" key="3">
    <source>
        <dbReference type="ARBA" id="ARBA00022737"/>
    </source>
</evidence>
<gene>
    <name evidence="5" type="primary">cbpM</name>
    <name evidence="5" type="ORF">SNAT2548_LOCUS25536</name>
</gene>
<evidence type="ECO:0000313" key="5">
    <source>
        <dbReference type="EMBL" id="CAE7460164.1"/>
    </source>
</evidence>
<sequence>MSLAQAENTDQFAGLWEDVRCRKQAIADCAGNCDEQLMTLAQQTHFSVEEIERLRQQFRKMRKSKQETTVLDLKGFKEVVKEAVPEFPPELCGRLFQKLDCFGVGRLTFMELACGMSALALGTMDEKLQVCFDLFDSEGRRALTLKDLNDLCTTLFKVALATGSVNRKASTDEAAPSWVMSHGIGNCARCEPKALRMVCAKLSSPSAQRYQRLPDCAQKLRERPTAAHDAAAGLFKMLFLFCPLVAYPPCSTSA</sequence>
<reference evidence="5" key="1">
    <citation type="submission" date="2021-02" db="EMBL/GenBank/DDBJ databases">
        <authorList>
            <person name="Dougan E. K."/>
            <person name="Rhodes N."/>
            <person name="Thang M."/>
            <person name="Chan C."/>
        </authorList>
    </citation>
    <scope>NUCLEOTIDE SEQUENCE</scope>
</reference>
<comment type="caution">
    <text evidence="5">The sequence shown here is derived from an EMBL/GenBank/DDBJ whole genome shotgun (WGS) entry which is preliminary data.</text>
</comment>
<dbReference type="GO" id="GO:0005509">
    <property type="term" value="F:calcium ion binding"/>
    <property type="evidence" value="ECO:0007669"/>
    <property type="project" value="InterPro"/>
</dbReference>
<dbReference type="AlphaFoldDB" id="A0A812S150"/>
<dbReference type="Gene3D" id="1.10.238.10">
    <property type="entry name" value="EF-hand"/>
    <property type="match status" value="1"/>
</dbReference>
<evidence type="ECO:0000256" key="2">
    <source>
        <dbReference type="ARBA" id="ARBA00022707"/>
    </source>
</evidence>
<keyword evidence="4" id="KW-0449">Lipoprotein</keyword>
<dbReference type="EMBL" id="CAJNDS010002398">
    <property type="protein sequence ID" value="CAE7460164.1"/>
    <property type="molecule type" value="Genomic_DNA"/>
</dbReference>
<proteinExistence type="inferred from homology"/>
<accession>A0A812S150</accession>
<organism evidence="5 6">
    <name type="scientific">Symbiodinium natans</name>
    <dbReference type="NCBI Taxonomy" id="878477"/>
    <lineage>
        <taxon>Eukaryota</taxon>
        <taxon>Sar</taxon>
        <taxon>Alveolata</taxon>
        <taxon>Dinophyceae</taxon>
        <taxon>Suessiales</taxon>
        <taxon>Symbiodiniaceae</taxon>
        <taxon>Symbiodinium</taxon>
    </lineage>
</organism>
<dbReference type="SUPFAM" id="SSF47473">
    <property type="entry name" value="EF-hand"/>
    <property type="match status" value="1"/>
</dbReference>
<evidence type="ECO:0000256" key="1">
    <source>
        <dbReference type="ARBA" id="ARBA00006049"/>
    </source>
</evidence>
<comment type="similarity">
    <text evidence="1">Belongs to the recoverin family.</text>
</comment>